<dbReference type="Pfam" id="PF00550">
    <property type="entry name" value="PP-binding"/>
    <property type="match status" value="1"/>
</dbReference>
<protein>
    <recommendedName>
        <fullName evidence="1">Carrier domain-containing protein</fullName>
    </recommendedName>
</protein>
<evidence type="ECO:0000259" key="1">
    <source>
        <dbReference type="PROSITE" id="PS50075"/>
    </source>
</evidence>
<organism evidence="2">
    <name type="scientific">hydrothermal vent metagenome</name>
    <dbReference type="NCBI Taxonomy" id="652676"/>
    <lineage>
        <taxon>unclassified sequences</taxon>
        <taxon>metagenomes</taxon>
        <taxon>ecological metagenomes</taxon>
    </lineage>
</organism>
<proteinExistence type="predicted"/>
<feature type="domain" description="Carrier" evidence="1">
    <location>
        <begin position="1"/>
        <end position="79"/>
    </location>
</feature>
<dbReference type="AlphaFoldDB" id="A0A3B0UVA0"/>
<gene>
    <name evidence="2" type="ORF">MNBD_CHLOROFLEXI01-1193</name>
</gene>
<dbReference type="InterPro" id="IPR036736">
    <property type="entry name" value="ACP-like_sf"/>
</dbReference>
<dbReference type="SUPFAM" id="SSF47336">
    <property type="entry name" value="ACP-like"/>
    <property type="match status" value="1"/>
</dbReference>
<name>A0A3B0UVA0_9ZZZZ</name>
<evidence type="ECO:0000313" key="2">
    <source>
        <dbReference type="EMBL" id="VAW32770.1"/>
    </source>
</evidence>
<dbReference type="EMBL" id="UOEU01000387">
    <property type="protein sequence ID" value="VAW32770.1"/>
    <property type="molecule type" value="Genomic_DNA"/>
</dbReference>
<dbReference type="InterPro" id="IPR009081">
    <property type="entry name" value="PP-bd_ACP"/>
</dbReference>
<reference evidence="2" key="1">
    <citation type="submission" date="2018-06" db="EMBL/GenBank/DDBJ databases">
        <authorList>
            <person name="Zhirakovskaya E."/>
        </authorList>
    </citation>
    <scope>NUCLEOTIDE SEQUENCE</scope>
</reference>
<accession>A0A3B0UVA0</accession>
<sequence length="79" mass="8685">MNASVVLKEYIREELMNGSNGELDDAENLLAAGIIDSLGILRLVSFVEEKFGIEVPDEDVTIDNFQSVQSMSDYVATQS</sequence>
<dbReference type="PROSITE" id="PS50075">
    <property type="entry name" value="CARRIER"/>
    <property type="match status" value="1"/>
</dbReference>
<dbReference type="Gene3D" id="1.10.1200.10">
    <property type="entry name" value="ACP-like"/>
    <property type="match status" value="1"/>
</dbReference>